<feature type="region of interest" description="Disordered" evidence="1">
    <location>
        <begin position="509"/>
        <end position="531"/>
    </location>
</feature>
<dbReference type="PANTHER" id="PTHR42877:SF4">
    <property type="entry name" value="FAD_NAD(P)-BINDING DOMAIN-CONTAINING PROTEIN-RELATED"/>
    <property type="match status" value="1"/>
</dbReference>
<dbReference type="RefSeq" id="WP_067523222.1">
    <property type="nucleotide sequence ID" value="NZ_JABELX010000004.1"/>
</dbReference>
<proteinExistence type="predicted"/>
<name>A0A849C540_9NOCA</name>
<accession>A0A849C540</accession>
<dbReference type="PANTHER" id="PTHR42877">
    <property type="entry name" value="L-ORNITHINE N(5)-MONOOXYGENASE-RELATED"/>
    <property type="match status" value="1"/>
</dbReference>
<dbReference type="SUPFAM" id="SSF51905">
    <property type="entry name" value="FAD/NAD(P)-binding domain"/>
    <property type="match status" value="2"/>
</dbReference>
<evidence type="ECO:0000313" key="2">
    <source>
        <dbReference type="EMBL" id="NNH70927.1"/>
    </source>
</evidence>
<dbReference type="Proteomes" id="UP000586827">
    <property type="component" value="Unassembled WGS sequence"/>
</dbReference>
<comment type="caution">
    <text evidence="2">The sequence shown here is derived from an EMBL/GenBank/DDBJ whole genome shotgun (WGS) entry which is preliminary data.</text>
</comment>
<keyword evidence="3" id="KW-1185">Reference proteome</keyword>
<dbReference type="AlphaFoldDB" id="A0A849C540"/>
<dbReference type="Gene3D" id="3.50.50.60">
    <property type="entry name" value="FAD/NAD(P)-binding domain"/>
    <property type="match status" value="2"/>
</dbReference>
<dbReference type="InterPro" id="IPR036188">
    <property type="entry name" value="FAD/NAD-bd_sf"/>
</dbReference>
<dbReference type="Pfam" id="PF13738">
    <property type="entry name" value="Pyr_redox_3"/>
    <property type="match status" value="1"/>
</dbReference>
<dbReference type="PRINTS" id="PR00368">
    <property type="entry name" value="FADPNR"/>
</dbReference>
<gene>
    <name evidence="2" type="ORF">HLB23_13830</name>
</gene>
<reference evidence="2 3" key="1">
    <citation type="submission" date="2020-05" db="EMBL/GenBank/DDBJ databases">
        <title>MicrobeNet Type strains.</title>
        <authorList>
            <person name="Nicholson A.C."/>
        </authorList>
    </citation>
    <scope>NUCLEOTIDE SEQUENCE [LARGE SCALE GENOMIC DNA]</scope>
    <source>
        <strain evidence="2 3">JCM 3224</strain>
    </source>
</reference>
<protein>
    <submittedName>
        <fullName evidence="2">NAD(P)/FAD-dependent oxidoreductase</fullName>
    </submittedName>
</protein>
<dbReference type="InterPro" id="IPR051209">
    <property type="entry name" value="FAD-bind_Monooxygenase_sf"/>
</dbReference>
<dbReference type="EMBL" id="JABELX010000004">
    <property type="protein sequence ID" value="NNH70927.1"/>
    <property type="molecule type" value="Genomic_DNA"/>
</dbReference>
<dbReference type="PRINTS" id="PR00411">
    <property type="entry name" value="PNDRDTASEI"/>
</dbReference>
<organism evidence="2 3">
    <name type="scientific">Nocardia uniformis</name>
    <dbReference type="NCBI Taxonomy" id="53432"/>
    <lineage>
        <taxon>Bacteria</taxon>
        <taxon>Bacillati</taxon>
        <taxon>Actinomycetota</taxon>
        <taxon>Actinomycetes</taxon>
        <taxon>Mycobacteriales</taxon>
        <taxon>Nocardiaceae</taxon>
        <taxon>Nocardia</taxon>
    </lineage>
</organism>
<evidence type="ECO:0000256" key="1">
    <source>
        <dbReference type="SAM" id="MobiDB-lite"/>
    </source>
</evidence>
<evidence type="ECO:0000313" key="3">
    <source>
        <dbReference type="Proteomes" id="UP000586827"/>
    </source>
</evidence>
<sequence length="531" mass="58761">MTPVPDHEIAIIGGGPGGIAAAAKLTEAGLTDFVIIDRAADFGGSWHENTYPGLGVDVPAITYQYSFARNPDWSRVFPKGAEVKKYHVEVAKRFGLYEHARFDTDIVTEHWDESASLWRLATATGDEITARYVISAVGAFVNPKLDPGIPGLADFRGKIQRAPSWDHGYDHTGKRVAIIGTGASSVQITPTIAPEVAALSVFQRTPVWVLPKPDFRIPAPARRVLRTPGLQAAVNGVALMGMDVVLRVLSGAPPSTVEPVLRQMDQVSLKFIRRYLKWVVKDPVTRAALTPDFGPIAKRPTFSNAYLRAYNRANVDLITAPIETFTADGIRTRDGVEHTFDMIVLATGYEVFSDPETYREGMVTGREGFDLGKFYTENGLQAYEGVAIPKLPNRWMLVGPYCWTGSGWHAFVEMTADHAVRAIREAHRRKAVRMEVRQDVHDAYHGEVITRSAALRYYFTDLNKHVATYYRNSQGDSTYLRPSGFFAARRAHRTFPFTDYTFETAATASPARAATNGRAKRKPSPELVTEG</sequence>